<evidence type="ECO:0000313" key="4">
    <source>
        <dbReference type="Proteomes" id="UP001201262"/>
    </source>
</evidence>
<evidence type="ECO:0000256" key="1">
    <source>
        <dbReference type="SAM" id="MobiDB-lite"/>
    </source>
</evidence>
<reference evidence="3" key="1">
    <citation type="submission" date="2021-12" db="EMBL/GenBank/DDBJ databases">
        <title>Convergent genome expansion in fungi linked to evolution of root-endophyte symbiosis.</title>
        <authorList>
            <consortium name="DOE Joint Genome Institute"/>
            <person name="Ke Y.-H."/>
            <person name="Bonito G."/>
            <person name="Liao H.-L."/>
            <person name="Looney B."/>
            <person name="Rojas-Flechas A."/>
            <person name="Nash J."/>
            <person name="Hameed K."/>
            <person name="Schadt C."/>
            <person name="Martin F."/>
            <person name="Crous P.W."/>
            <person name="Miettinen O."/>
            <person name="Magnuson J.K."/>
            <person name="Labbe J."/>
            <person name="Jacobson D."/>
            <person name="Doktycz M.J."/>
            <person name="Veneault-Fourrey C."/>
            <person name="Kuo A."/>
            <person name="Mondo S."/>
            <person name="Calhoun S."/>
            <person name="Riley R."/>
            <person name="Ohm R."/>
            <person name="LaButti K."/>
            <person name="Andreopoulos B."/>
            <person name="Pangilinan J."/>
            <person name="Nolan M."/>
            <person name="Tritt A."/>
            <person name="Clum A."/>
            <person name="Lipzen A."/>
            <person name="Daum C."/>
            <person name="Barry K."/>
            <person name="Grigoriev I.V."/>
            <person name="Vilgalys R."/>
        </authorList>
    </citation>
    <scope>NUCLEOTIDE SEQUENCE</scope>
    <source>
        <strain evidence="3">PMI_201</strain>
    </source>
</reference>
<comment type="caution">
    <text evidence="3">The sequence shown here is derived from an EMBL/GenBank/DDBJ whole genome shotgun (WGS) entry which is preliminary data.</text>
</comment>
<keyword evidence="4" id="KW-1185">Reference proteome</keyword>
<accession>A0AAD4Q1X9</accession>
<dbReference type="InterPro" id="IPR036236">
    <property type="entry name" value="Znf_C2H2_sf"/>
</dbReference>
<dbReference type="GeneID" id="70246255"/>
<organism evidence="3 4">
    <name type="scientific">Talaromyces proteolyticus</name>
    <dbReference type="NCBI Taxonomy" id="1131652"/>
    <lineage>
        <taxon>Eukaryota</taxon>
        <taxon>Fungi</taxon>
        <taxon>Dikarya</taxon>
        <taxon>Ascomycota</taxon>
        <taxon>Pezizomycotina</taxon>
        <taxon>Eurotiomycetes</taxon>
        <taxon>Eurotiomycetidae</taxon>
        <taxon>Eurotiales</taxon>
        <taxon>Trichocomaceae</taxon>
        <taxon>Talaromyces</taxon>
        <taxon>Talaromyces sect. Bacilispori</taxon>
    </lineage>
</organism>
<dbReference type="SMART" id="SM00355">
    <property type="entry name" value="ZnF_C2H2"/>
    <property type="match status" value="2"/>
</dbReference>
<feature type="domain" description="C2H2-type" evidence="2">
    <location>
        <begin position="113"/>
        <end position="140"/>
    </location>
</feature>
<evidence type="ECO:0000259" key="2">
    <source>
        <dbReference type="SMART" id="SM00355"/>
    </source>
</evidence>
<proteinExistence type="predicted"/>
<dbReference type="Proteomes" id="UP001201262">
    <property type="component" value="Unassembled WGS sequence"/>
</dbReference>
<feature type="domain" description="C2H2-type" evidence="2">
    <location>
        <begin position="146"/>
        <end position="171"/>
    </location>
</feature>
<dbReference type="RefSeq" id="XP_046073492.1">
    <property type="nucleotide sequence ID" value="XM_046215968.1"/>
</dbReference>
<gene>
    <name evidence="3" type="ORF">BGW36DRAFT_377163</name>
</gene>
<protein>
    <recommendedName>
        <fullName evidence="2">C2H2-type domain-containing protein</fullName>
    </recommendedName>
</protein>
<sequence length="175" mass="20276">MVDASPSKDASPHGYRHASWQSNSDRDDPHLWPYSHPENEFPAGYYTGTDLGFNLIYSQIQSNDPLAPINQTGYYCPMPPCPSPPVPSPYVEEEKHQEDLHHKNRGNPVNSVFQCRWHGCTYAGHFTRTYDLLRHIRLIHLNPRQYSCPINAHCKRFSRKDNLVSHMRRIHGQNL</sequence>
<name>A0AAD4Q1X9_9EURO</name>
<feature type="region of interest" description="Disordered" evidence="1">
    <location>
        <begin position="1"/>
        <end position="24"/>
    </location>
</feature>
<evidence type="ECO:0000313" key="3">
    <source>
        <dbReference type="EMBL" id="KAH8699028.1"/>
    </source>
</evidence>
<dbReference type="Gene3D" id="3.30.160.60">
    <property type="entry name" value="Classic Zinc Finger"/>
    <property type="match status" value="2"/>
</dbReference>
<dbReference type="EMBL" id="JAJTJA010000005">
    <property type="protein sequence ID" value="KAH8699028.1"/>
    <property type="molecule type" value="Genomic_DNA"/>
</dbReference>
<dbReference type="AlphaFoldDB" id="A0AAD4Q1X9"/>
<dbReference type="InterPro" id="IPR013087">
    <property type="entry name" value="Znf_C2H2_type"/>
</dbReference>
<dbReference type="SUPFAM" id="SSF57667">
    <property type="entry name" value="beta-beta-alpha zinc fingers"/>
    <property type="match status" value="1"/>
</dbReference>